<feature type="domain" description="Secretion system C-terminal sorting" evidence="2">
    <location>
        <begin position="653"/>
        <end position="725"/>
    </location>
</feature>
<protein>
    <submittedName>
        <fullName evidence="3">T9SS type A sorting domain-containing protein</fullName>
    </submittedName>
</protein>
<accession>A0ABZ0IPI6</accession>
<name>A0ABZ0IPI6_9BACT</name>
<organism evidence="3 4">
    <name type="scientific">Imperialibacter roseus</name>
    <dbReference type="NCBI Taxonomy" id="1324217"/>
    <lineage>
        <taxon>Bacteria</taxon>
        <taxon>Pseudomonadati</taxon>
        <taxon>Bacteroidota</taxon>
        <taxon>Cytophagia</taxon>
        <taxon>Cytophagales</taxon>
        <taxon>Flammeovirgaceae</taxon>
        <taxon>Imperialibacter</taxon>
    </lineage>
</organism>
<evidence type="ECO:0000313" key="4">
    <source>
        <dbReference type="Proteomes" id="UP001302349"/>
    </source>
</evidence>
<dbReference type="EMBL" id="CP136051">
    <property type="protein sequence ID" value="WOK06900.1"/>
    <property type="molecule type" value="Genomic_DNA"/>
</dbReference>
<keyword evidence="1" id="KW-0732">Signal</keyword>
<dbReference type="Proteomes" id="UP001302349">
    <property type="component" value="Chromosome"/>
</dbReference>
<dbReference type="InterPro" id="IPR026444">
    <property type="entry name" value="Secre_tail"/>
</dbReference>
<dbReference type="InterPro" id="IPR013517">
    <property type="entry name" value="FG-GAP"/>
</dbReference>
<evidence type="ECO:0000313" key="3">
    <source>
        <dbReference type="EMBL" id="WOK06900.1"/>
    </source>
</evidence>
<dbReference type="InterPro" id="IPR028994">
    <property type="entry name" value="Integrin_alpha_N"/>
</dbReference>
<evidence type="ECO:0000259" key="2">
    <source>
        <dbReference type="Pfam" id="PF18962"/>
    </source>
</evidence>
<dbReference type="PANTHER" id="PTHR46580:SF4">
    <property type="entry name" value="ATP_GTP-BINDING PROTEIN"/>
    <property type="match status" value="1"/>
</dbReference>
<dbReference type="SUPFAM" id="SSF69318">
    <property type="entry name" value="Integrin alpha N-terminal domain"/>
    <property type="match status" value="1"/>
</dbReference>
<evidence type="ECO:0000256" key="1">
    <source>
        <dbReference type="ARBA" id="ARBA00022729"/>
    </source>
</evidence>
<dbReference type="RefSeq" id="WP_317489593.1">
    <property type="nucleotide sequence ID" value="NZ_CP136051.1"/>
</dbReference>
<dbReference type="Gene3D" id="2.130.10.130">
    <property type="entry name" value="Integrin alpha, N-terminal"/>
    <property type="match status" value="2"/>
</dbReference>
<gene>
    <name evidence="3" type="ORF">RT717_27915</name>
</gene>
<sequence length="727" mass="79189">MRLSFLHIILIAILTLAETVVAQDIPVFRPTEDLTLTAKGIQLRQPFAGGMHSGQFFMFDANADGDEELVVFDRAGDVVKVFTTEAGQYVYQPDLAQFFPSDLENWIILIDYNCDGQKDLFTYSSFGVRVFTNTSNAGEYPAWELTEDPLFTQSGNNTVNLLVNPSDIPSIQDIDGDGDVDILAFNFSSGQTAELYENRSVDNTGNCGLDYVRTNQRWGGFSECNCGNYQFEPFTCADPSSRTMHIEGKAFLIADINGDGKRDALIGQETCDGLTYLINQGTDADPSFVERNLYLPDFSPSQGAFFPSTFLADFNKDGQADLILSSNHREDLTGLDYRRSSFLLANNGTSAVPDFVAPEPFLQNEMLDVGENAVPVAYDATGDGRPDLLIANKGLPAVDGSFRSTITLLQNKGNGSFELNTSDWMGLSQLGLTNLSFQLVDMNGDGHADLVLKGYGLNTFGLKIFWIPSQDDTFSASAALPLAIEINATDYPYFYDINGNGRLDLLLGQSNGRLSLWLNSGSNTSPSFNTKTDAYLGIDRTPDRTFLVPMVVNEDGNGSPDLLLADNSGGLRLIHDFTSPNTSAPEVIQLYNAILNATQPLHAGRRLWPALADLTGDNANELIIGTAQGGLLAFTATNEQGNPGEEVKLQVNVFPNPLESVRTLWVTTNIDAVGILYNVSGQRLSGELSFSRTATAEIDLSNFPTGLYLLRIRSGSQAITKRIIVGP</sequence>
<dbReference type="PANTHER" id="PTHR46580">
    <property type="entry name" value="SENSOR KINASE-RELATED"/>
    <property type="match status" value="1"/>
</dbReference>
<keyword evidence="4" id="KW-1185">Reference proteome</keyword>
<dbReference type="Pfam" id="PF18962">
    <property type="entry name" value="Por_Secre_tail"/>
    <property type="match status" value="1"/>
</dbReference>
<proteinExistence type="predicted"/>
<dbReference type="NCBIfam" id="TIGR04183">
    <property type="entry name" value="Por_Secre_tail"/>
    <property type="match status" value="1"/>
</dbReference>
<reference evidence="3 4" key="1">
    <citation type="journal article" date="2023" name="Microbiol. Resour. Announc.">
        <title>Complete Genome Sequence of Imperialibacter roseus strain P4T.</title>
        <authorList>
            <person name="Tizabi D.R."/>
            <person name="Bachvaroff T."/>
            <person name="Hill R.T."/>
        </authorList>
    </citation>
    <scope>NUCLEOTIDE SEQUENCE [LARGE SCALE GENOMIC DNA]</scope>
    <source>
        <strain evidence="3 4">P4T</strain>
    </source>
</reference>
<dbReference type="Pfam" id="PF13517">
    <property type="entry name" value="FG-GAP_3"/>
    <property type="match status" value="2"/>
</dbReference>